<name>A0A518B8L2_9BACT</name>
<dbReference type="Proteomes" id="UP000317093">
    <property type="component" value="Chromosome"/>
</dbReference>
<dbReference type="EMBL" id="CP036279">
    <property type="protein sequence ID" value="QDU63293.1"/>
    <property type="molecule type" value="Genomic_DNA"/>
</dbReference>
<organism evidence="2 3">
    <name type="scientific">Kolteria novifilia</name>
    <dbReference type="NCBI Taxonomy" id="2527975"/>
    <lineage>
        <taxon>Bacteria</taxon>
        <taxon>Pseudomonadati</taxon>
        <taxon>Planctomycetota</taxon>
        <taxon>Planctomycetia</taxon>
        <taxon>Kolteriales</taxon>
        <taxon>Kolteriaceae</taxon>
        <taxon>Kolteria</taxon>
    </lineage>
</organism>
<dbReference type="RefSeq" id="WP_145260666.1">
    <property type="nucleotide sequence ID" value="NZ_CP036279.1"/>
</dbReference>
<evidence type="ECO:0000313" key="2">
    <source>
        <dbReference type="EMBL" id="QDU63293.1"/>
    </source>
</evidence>
<keyword evidence="1 2" id="KW-0808">Transferase</keyword>
<dbReference type="InterPro" id="IPR027417">
    <property type="entry name" value="P-loop_NTPase"/>
</dbReference>
<dbReference type="InterPro" id="IPR037359">
    <property type="entry name" value="NST/OST"/>
</dbReference>
<dbReference type="GO" id="GO:0008146">
    <property type="term" value="F:sulfotransferase activity"/>
    <property type="evidence" value="ECO:0007669"/>
    <property type="project" value="InterPro"/>
</dbReference>
<dbReference type="OrthoDB" id="9797480at2"/>
<gene>
    <name evidence="2" type="ORF">Pan216_41710</name>
</gene>
<dbReference type="PANTHER" id="PTHR10605:SF56">
    <property type="entry name" value="BIFUNCTIONAL HEPARAN SULFATE N-DEACETYLASE_N-SULFOTRANSFERASE"/>
    <property type="match status" value="1"/>
</dbReference>
<dbReference type="KEGG" id="knv:Pan216_41710"/>
<dbReference type="SUPFAM" id="SSF52540">
    <property type="entry name" value="P-loop containing nucleoside triphosphate hydrolases"/>
    <property type="match status" value="1"/>
</dbReference>
<keyword evidence="3" id="KW-1185">Reference proteome</keyword>
<evidence type="ECO:0000313" key="3">
    <source>
        <dbReference type="Proteomes" id="UP000317093"/>
    </source>
</evidence>
<proteinExistence type="predicted"/>
<reference evidence="2 3" key="1">
    <citation type="submission" date="2019-02" db="EMBL/GenBank/DDBJ databases">
        <title>Deep-cultivation of Planctomycetes and their phenomic and genomic characterization uncovers novel biology.</title>
        <authorList>
            <person name="Wiegand S."/>
            <person name="Jogler M."/>
            <person name="Boedeker C."/>
            <person name="Pinto D."/>
            <person name="Vollmers J."/>
            <person name="Rivas-Marin E."/>
            <person name="Kohn T."/>
            <person name="Peeters S.H."/>
            <person name="Heuer A."/>
            <person name="Rast P."/>
            <person name="Oberbeckmann S."/>
            <person name="Bunk B."/>
            <person name="Jeske O."/>
            <person name="Meyerdierks A."/>
            <person name="Storesund J.E."/>
            <person name="Kallscheuer N."/>
            <person name="Luecker S."/>
            <person name="Lage O.M."/>
            <person name="Pohl T."/>
            <person name="Merkel B.J."/>
            <person name="Hornburger P."/>
            <person name="Mueller R.-W."/>
            <person name="Bruemmer F."/>
            <person name="Labrenz M."/>
            <person name="Spormann A.M."/>
            <person name="Op den Camp H."/>
            <person name="Overmann J."/>
            <person name="Amann R."/>
            <person name="Jetten M.S.M."/>
            <person name="Mascher T."/>
            <person name="Medema M.H."/>
            <person name="Devos D.P."/>
            <person name="Kaster A.-K."/>
            <person name="Ovreas L."/>
            <person name="Rohde M."/>
            <person name="Galperin M.Y."/>
            <person name="Jogler C."/>
        </authorList>
    </citation>
    <scope>NUCLEOTIDE SEQUENCE [LARGE SCALE GENOMIC DNA]</scope>
    <source>
        <strain evidence="2 3">Pan216</strain>
    </source>
</reference>
<accession>A0A518B8L2</accession>
<dbReference type="Pfam" id="PF13469">
    <property type="entry name" value="Sulfotransfer_3"/>
    <property type="match status" value="1"/>
</dbReference>
<dbReference type="AlphaFoldDB" id="A0A518B8L2"/>
<dbReference type="Gene3D" id="3.40.50.300">
    <property type="entry name" value="P-loop containing nucleotide triphosphate hydrolases"/>
    <property type="match status" value="1"/>
</dbReference>
<dbReference type="PANTHER" id="PTHR10605">
    <property type="entry name" value="HEPARAN SULFATE SULFOTRANSFERASE"/>
    <property type="match status" value="1"/>
</dbReference>
<sequence>MHDSTHTRSDSNVSTYPRADATLPNTFLIGAPKSGTTSLYEYLRTHPNVFFSTPKEPQFWAADFPRAIESSYYRIDSISDYLALFNSATDAHTVRAEATVTYLYSNVAVARILEFNPNAKFIVMLRHPIDLVHAWHSELLYNGYEDRQSLEEAWHLQEQRAQGACVPAACPVPAFLQYARMGCIGEQLERLYATVSQDRVHVIWFDDFANDTRAEYIKTLAFLNIPDDGRTNFQPCNASREMRFSFVSRLLFSPPKTLLPATRAARRAFQHLPPFTRRLIDGALRPQRQREKLSSAFINTLENAFAQDTKILSAVTGRQFRGPSITHVGRNK</sequence>
<evidence type="ECO:0000256" key="1">
    <source>
        <dbReference type="ARBA" id="ARBA00022679"/>
    </source>
</evidence>
<protein>
    <submittedName>
        <fullName evidence="2">Sulfotransferase domain protein</fullName>
    </submittedName>
</protein>